<dbReference type="RefSeq" id="WP_106770676.1">
    <property type="nucleotide sequence ID" value="NZ_PXYK01000002.1"/>
</dbReference>
<feature type="chain" id="PRO_5015126212" evidence="4">
    <location>
        <begin position="28"/>
        <end position="384"/>
    </location>
</feature>
<dbReference type="PANTHER" id="PTHR46847:SF3">
    <property type="entry name" value="GALACTOFURANOSE-BINDING PROTEIN YTFQ"/>
    <property type="match status" value="1"/>
</dbReference>
<feature type="signal peptide" evidence="4">
    <location>
        <begin position="1"/>
        <end position="27"/>
    </location>
</feature>
<dbReference type="OrthoDB" id="3600104at2"/>
<evidence type="ECO:0000256" key="4">
    <source>
        <dbReference type="SAM" id="SignalP"/>
    </source>
</evidence>
<dbReference type="PANTHER" id="PTHR46847">
    <property type="entry name" value="D-ALLOSE-BINDING PERIPLASMIC PROTEIN-RELATED"/>
    <property type="match status" value="1"/>
</dbReference>
<evidence type="ECO:0000256" key="2">
    <source>
        <dbReference type="ARBA" id="ARBA00007639"/>
    </source>
</evidence>
<dbReference type="Gene3D" id="3.40.50.2300">
    <property type="match status" value="2"/>
</dbReference>
<dbReference type="AlphaFoldDB" id="A0A2P7SS82"/>
<dbReference type="GO" id="GO:0030313">
    <property type="term" value="C:cell envelope"/>
    <property type="evidence" value="ECO:0007669"/>
    <property type="project" value="UniProtKB-SubCell"/>
</dbReference>
<dbReference type="SUPFAM" id="SSF53822">
    <property type="entry name" value="Periplasmic binding protein-like I"/>
    <property type="match status" value="1"/>
</dbReference>
<keyword evidence="3 4" id="KW-0732">Signal</keyword>
<dbReference type="CDD" id="cd19996">
    <property type="entry name" value="PBP1_ABC_sugar_binding-like"/>
    <property type="match status" value="1"/>
</dbReference>
<dbReference type="InterPro" id="IPR028082">
    <property type="entry name" value="Peripla_BP_I"/>
</dbReference>
<comment type="subcellular location">
    <subcellularLocation>
        <location evidence="1">Cell envelope</location>
    </subcellularLocation>
</comment>
<dbReference type="PROSITE" id="PS51318">
    <property type="entry name" value="TAT"/>
    <property type="match status" value="1"/>
</dbReference>
<dbReference type="InterPro" id="IPR025997">
    <property type="entry name" value="SBP_2_dom"/>
</dbReference>
<dbReference type="EMBL" id="PXYK01000002">
    <property type="protein sequence ID" value="PSJ65336.1"/>
    <property type="molecule type" value="Genomic_DNA"/>
</dbReference>
<evidence type="ECO:0000313" key="7">
    <source>
        <dbReference type="Proteomes" id="UP000241229"/>
    </source>
</evidence>
<sequence length="384" mass="41266">MTNITRRFAMMLAGAAGLAALAAPAFAQDSKFYSGAPRTYLYNPDTEVCFKDTSEYKKDGPYTIGFSNAGLGDSWRVVMLHSLQKAAAGHKDQIGKLIITDAGHDDAKQVADMQDLISRGVDLLIVSANTQQALDPAVQQAMAQGIPVVMMDRRVASDDFVTFVTASDAMMGRLFAQWIAEKLNGKGNVIMLAGQAGSSPSENREKPAREVFAQYPGIKVLETVYSDWSPVKGKQVMQAMIAKYGKDINAVWSAHGLQTPGSIEAFIEAGYKDGEIPPHTTADVNGPLQMAIKHKVPMLEVGYPPAMGGISIEVALQVLAGAPVPCIYTINSQIAVSEGDETQSIQTPLRLTDMVVPDGPADMLITGGMGQDYDPKTYKVDYPQ</sequence>
<evidence type="ECO:0000259" key="5">
    <source>
        <dbReference type="Pfam" id="PF13407"/>
    </source>
</evidence>
<feature type="domain" description="Periplasmic binding protein" evidence="5">
    <location>
        <begin position="64"/>
        <end position="322"/>
    </location>
</feature>
<evidence type="ECO:0000256" key="1">
    <source>
        <dbReference type="ARBA" id="ARBA00004196"/>
    </source>
</evidence>
<gene>
    <name evidence="6" type="ORF">C7I84_03040</name>
</gene>
<evidence type="ECO:0000256" key="3">
    <source>
        <dbReference type="ARBA" id="ARBA00022729"/>
    </source>
</evidence>
<dbReference type="GO" id="GO:0030246">
    <property type="term" value="F:carbohydrate binding"/>
    <property type="evidence" value="ECO:0007669"/>
    <property type="project" value="UniProtKB-ARBA"/>
</dbReference>
<evidence type="ECO:0000313" key="6">
    <source>
        <dbReference type="EMBL" id="PSJ65336.1"/>
    </source>
</evidence>
<dbReference type="InterPro" id="IPR006311">
    <property type="entry name" value="TAT_signal"/>
</dbReference>
<dbReference type="Pfam" id="PF13407">
    <property type="entry name" value="Peripla_BP_4"/>
    <property type="match status" value="1"/>
</dbReference>
<keyword evidence="7" id="KW-1185">Reference proteome</keyword>
<name>A0A2P7SS82_9HYPH</name>
<comment type="similarity">
    <text evidence="2">Belongs to the bacterial solute-binding protein 2 family.</text>
</comment>
<protein>
    <submittedName>
        <fullName evidence="6">Sugar ABC transporter substrate-binding protein</fullName>
    </submittedName>
</protein>
<comment type="caution">
    <text evidence="6">The sequence shown here is derived from an EMBL/GenBank/DDBJ whole genome shotgun (WGS) entry which is preliminary data.</text>
</comment>
<organism evidence="6 7">
    <name type="scientific">Kumtagia ephedrae</name>
    <dbReference type="NCBI Taxonomy" id="2116701"/>
    <lineage>
        <taxon>Bacteria</taxon>
        <taxon>Pseudomonadati</taxon>
        <taxon>Pseudomonadota</taxon>
        <taxon>Alphaproteobacteria</taxon>
        <taxon>Hyphomicrobiales</taxon>
        <taxon>Phyllobacteriaceae</taxon>
        <taxon>Kumtagia</taxon>
    </lineage>
</organism>
<proteinExistence type="inferred from homology"/>
<accession>A0A2P7SS82</accession>
<reference evidence="6 7" key="1">
    <citation type="submission" date="2018-03" db="EMBL/GenBank/DDBJ databases">
        <title>The draft genome of Mesorhizobium sp. 6GN-30.</title>
        <authorList>
            <person name="Liu L."/>
            <person name="Li L."/>
            <person name="Wang T."/>
            <person name="Zhang X."/>
            <person name="Liang L."/>
        </authorList>
    </citation>
    <scope>NUCLEOTIDE SEQUENCE [LARGE SCALE GENOMIC DNA]</scope>
    <source>
        <strain evidence="6 7">6GN30</strain>
    </source>
</reference>
<dbReference type="Proteomes" id="UP000241229">
    <property type="component" value="Unassembled WGS sequence"/>
</dbReference>